<dbReference type="EMBL" id="LN483124">
    <property type="protein sequence ID" value="CED82366.1"/>
    <property type="molecule type" value="Genomic_DNA"/>
</dbReference>
<evidence type="ECO:0000313" key="2">
    <source>
        <dbReference type="EMBL" id="CED82366.1"/>
    </source>
</evidence>
<protein>
    <submittedName>
        <fullName evidence="2">Uncharacterized protein</fullName>
    </submittedName>
</protein>
<proteinExistence type="predicted"/>
<sequence length="60" mass="6761">MAENENFQGGEDLLRSPPSSLAEPLQKARIVINARSEEATRMMGDWIKSEAGAKRKIQFR</sequence>
<reference evidence="2" key="1">
    <citation type="submission" date="2014-08" db="EMBL/GenBank/DDBJ databases">
        <authorList>
            <person name="Sharma Rahul"/>
            <person name="Thines Marco"/>
        </authorList>
    </citation>
    <scope>NUCLEOTIDE SEQUENCE</scope>
</reference>
<name>A0A0F7SLU0_PHARH</name>
<feature type="region of interest" description="Disordered" evidence="1">
    <location>
        <begin position="1"/>
        <end position="25"/>
    </location>
</feature>
<organism evidence="2">
    <name type="scientific">Phaffia rhodozyma</name>
    <name type="common">Yeast</name>
    <name type="synonym">Xanthophyllomyces dendrorhous</name>
    <dbReference type="NCBI Taxonomy" id="264483"/>
    <lineage>
        <taxon>Eukaryota</taxon>
        <taxon>Fungi</taxon>
        <taxon>Dikarya</taxon>
        <taxon>Basidiomycota</taxon>
        <taxon>Agaricomycotina</taxon>
        <taxon>Tremellomycetes</taxon>
        <taxon>Cystofilobasidiales</taxon>
        <taxon>Mrakiaceae</taxon>
        <taxon>Phaffia</taxon>
    </lineage>
</organism>
<evidence type="ECO:0000256" key="1">
    <source>
        <dbReference type="SAM" id="MobiDB-lite"/>
    </source>
</evidence>
<dbReference type="AlphaFoldDB" id="A0A0F7SLU0"/>
<accession>A0A0F7SLU0</accession>